<evidence type="ECO:0000256" key="3">
    <source>
        <dbReference type="ARBA" id="ARBA00022989"/>
    </source>
</evidence>
<evidence type="ECO:0000259" key="6">
    <source>
        <dbReference type="Pfam" id="PF04335"/>
    </source>
</evidence>
<evidence type="ECO:0000256" key="2">
    <source>
        <dbReference type="ARBA" id="ARBA00022692"/>
    </source>
</evidence>
<dbReference type="SUPFAM" id="SSF54427">
    <property type="entry name" value="NTF2-like"/>
    <property type="match status" value="1"/>
</dbReference>
<protein>
    <recommendedName>
        <fullName evidence="6">Bacterial virulence protein VirB8 domain-containing protein</fullName>
    </recommendedName>
</protein>
<organism evidence="7">
    <name type="scientific">Treponema denticola H1-T</name>
    <dbReference type="NCBI Taxonomy" id="999431"/>
    <lineage>
        <taxon>Bacteria</taxon>
        <taxon>Pseudomonadati</taxon>
        <taxon>Spirochaetota</taxon>
        <taxon>Spirochaetia</taxon>
        <taxon>Spirochaetales</taxon>
        <taxon>Treponemataceae</taxon>
        <taxon>Treponema</taxon>
    </lineage>
</organism>
<feature type="transmembrane region" description="Helical" evidence="5">
    <location>
        <begin position="36"/>
        <end position="56"/>
    </location>
</feature>
<dbReference type="RefSeq" id="WP_002686836.1">
    <property type="nucleotide sequence ID" value="NZ_CM001794.1"/>
</dbReference>
<reference evidence="7" key="1">
    <citation type="submission" date="2012-01" db="EMBL/GenBank/DDBJ databases">
        <title>The Genome Sequence of Treponema denticola H1-T.</title>
        <authorList>
            <consortium name="The Broad Institute Genome Sequencing Platform"/>
            <person name="Earl A."/>
            <person name="Ward D."/>
            <person name="Feldgarden M."/>
            <person name="Gevers D."/>
            <person name="Blanton J.M."/>
            <person name="Fenno C.J."/>
            <person name="Baranova O.V."/>
            <person name="Mathney J."/>
            <person name="Dewhirst F.E."/>
            <person name="Izard J."/>
            <person name="Young S.K."/>
            <person name="Zeng Q."/>
            <person name="Gargeya S."/>
            <person name="Fitzgerald M."/>
            <person name="Haas B."/>
            <person name="Abouelleil A."/>
            <person name="Alvarado L."/>
            <person name="Arachchi H.M."/>
            <person name="Berlin A."/>
            <person name="Chapman S.B."/>
            <person name="Gearin G."/>
            <person name="Goldberg J."/>
            <person name="Griggs A."/>
            <person name="Gujja S."/>
            <person name="Hansen M."/>
            <person name="Heiman D."/>
            <person name="Howarth C."/>
            <person name="Larimer J."/>
            <person name="Lui A."/>
            <person name="MacDonald P.J.P."/>
            <person name="McCowen C."/>
            <person name="Montmayeur A."/>
            <person name="Murphy C."/>
            <person name="Neiman D."/>
            <person name="Pearson M."/>
            <person name="Priest M."/>
            <person name="Roberts A."/>
            <person name="Saif S."/>
            <person name="Shea T."/>
            <person name="Sisk P."/>
            <person name="Stolte C."/>
            <person name="Sykes S."/>
            <person name="Wortman J."/>
            <person name="Nusbaum C."/>
            <person name="Birren B."/>
        </authorList>
    </citation>
    <scope>NUCLEOTIDE SEQUENCE [LARGE SCALE GENOMIC DNA]</scope>
    <source>
        <strain evidence="7">H1-T</strain>
    </source>
</reference>
<dbReference type="InterPro" id="IPR032710">
    <property type="entry name" value="NTF2-like_dom_sf"/>
</dbReference>
<dbReference type="HOGENOM" id="CLU_076026_1_0_12"/>
<dbReference type="InterPro" id="IPR035658">
    <property type="entry name" value="TrbF"/>
</dbReference>
<dbReference type="Proteomes" id="UP000011708">
    <property type="component" value="Chromosome"/>
</dbReference>
<keyword evidence="2 5" id="KW-0812">Transmembrane</keyword>
<dbReference type="Gene3D" id="3.10.450.230">
    <property type="entry name" value="VirB8 protein"/>
    <property type="match status" value="1"/>
</dbReference>
<evidence type="ECO:0000313" key="7">
    <source>
        <dbReference type="EMBL" id="EMB34583.1"/>
    </source>
</evidence>
<dbReference type="InterPro" id="IPR007430">
    <property type="entry name" value="VirB8"/>
</dbReference>
<evidence type="ECO:0000256" key="5">
    <source>
        <dbReference type="SAM" id="Phobius"/>
    </source>
</evidence>
<keyword evidence="4 5" id="KW-0472">Membrane</keyword>
<evidence type="ECO:0000256" key="1">
    <source>
        <dbReference type="ARBA" id="ARBA00004167"/>
    </source>
</evidence>
<dbReference type="Pfam" id="PF04335">
    <property type="entry name" value="VirB8"/>
    <property type="match status" value="1"/>
</dbReference>
<accession>M2CLZ9</accession>
<dbReference type="GO" id="GO:0016020">
    <property type="term" value="C:membrane"/>
    <property type="evidence" value="ECO:0007669"/>
    <property type="project" value="UniProtKB-SubCell"/>
</dbReference>
<sequence length="230" mass="26406">MMTYYKEEPPKELNPQFKEYDRIIGLQNKENKTWRIIALASLSFLFLSLLLLLYAIKLPKTIPMVITVSEYGEAKYVGNVSKMSYSNMKIPDIAIQYQIKRFVTNMNTITSDAQVMRQNIRDCYNMLSGDAGLKLSNILKNDNPFDKFGDIKQSILLESILQLSPQSYQVDYIQSKITMTGVVTDRTRYRGIISIALLEPPEDKKIENPLGIYISDFDFTKVNTLTQGDK</sequence>
<dbReference type="AlphaFoldDB" id="M2CLZ9"/>
<gene>
    <name evidence="7" type="ORF">HMPREF9725_00122</name>
</gene>
<feature type="domain" description="Bacterial virulence protein VirB8" evidence="6">
    <location>
        <begin position="19"/>
        <end position="221"/>
    </location>
</feature>
<dbReference type="EMBL" id="AGDW01000001">
    <property type="protein sequence ID" value="EMB34583.1"/>
    <property type="molecule type" value="Genomic_DNA"/>
</dbReference>
<evidence type="ECO:0000256" key="4">
    <source>
        <dbReference type="ARBA" id="ARBA00023136"/>
    </source>
</evidence>
<proteinExistence type="predicted"/>
<comment type="subcellular location">
    <subcellularLocation>
        <location evidence="1">Membrane</location>
        <topology evidence="1">Single-pass membrane protein</topology>
    </subcellularLocation>
</comment>
<comment type="caution">
    <text evidence="7">The sequence shown here is derived from an EMBL/GenBank/DDBJ whole genome shotgun (WGS) entry which is preliminary data.</text>
</comment>
<name>M2CLZ9_TREDN</name>
<keyword evidence="3 5" id="KW-1133">Transmembrane helix</keyword>
<dbReference type="PATRIC" id="fig|999431.4.peg.124"/>
<dbReference type="CDD" id="cd16425">
    <property type="entry name" value="TrbF"/>
    <property type="match status" value="1"/>
</dbReference>